<dbReference type="Proteomes" id="UP000031186">
    <property type="component" value="Unassembled WGS sequence"/>
</dbReference>
<comment type="caution">
    <text evidence="1">The sequence shown here is derived from an EMBL/GenBank/DDBJ whole genome shotgun (WGS) entry which is preliminary data.</text>
</comment>
<protein>
    <submittedName>
        <fullName evidence="1">Histidine triad motif protein</fullName>
    </submittedName>
</protein>
<dbReference type="HOGENOM" id="CLU_1825732_0_0_1"/>
<dbReference type="Gene3D" id="3.30.428.10">
    <property type="entry name" value="HIT-like"/>
    <property type="match status" value="1"/>
</dbReference>
<gene>
    <name evidence="1" type="ORF">MAN_08905</name>
</gene>
<dbReference type="InterPro" id="IPR036265">
    <property type="entry name" value="HIT-like_sf"/>
</dbReference>
<sequence length="141" mass="15481">MLQTPNSKLPIRNSNRALARSWPYFITPLPAQPLHIIIDSPANIDCRPTSFLGRAQRSPPTPSSITTFTVPHVHYHVIPRPEIRASGRVSESFTMFGRGQRAELDDDEAAALAAGIRAEVARVLADDEGDGEDEIGRKAKL</sequence>
<evidence type="ECO:0000313" key="2">
    <source>
        <dbReference type="Proteomes" id="UP000031186"/>
    </source>
</evidence>
<dbReference type="EMBL" id="AZNF01000014">
    <property type="protein sequence ID" value="KID61666.1"/>
    <property type="molecule type" value="Genomic_DNA"/>
</dbReference>
<organism evidence="1 2">
    <name type="scientific">Metarhizium anisopliae (strain ARSEF 549)</name>
    <dbReference type="NCBI Taxonomy" id="3151832"/>
    <lineage>
        <taxon>Eukaryota</taxon>
        <taxon>Fungi</taxon>
        <taxon>Dikarya</taxon>
        <taxon>Ascomycota</taxon>
        <taxon>Pezizomycotina</taxon>
        <taxon>Sordariomycetes</taxon>
        <taxon>Hypocreomycetidae</taxon>
        <taxon>Hypocreales</taxon>
        <taxon>Clavicipitaceae</taxon>
        <taxon>Metarhizium</taxon>
    </lineage>
</organism>
<feature type="non-terminal residue" evidence="1">
    <location>
        <position position="1"/>
    </location>
</feature>
<accession>A0A0B4F752</accession>
<evidence type="ECO:0000313" key="1">
    <source>
        <dbReference type="EMBL" id="KID61666.1"/>
    </source>
</evidence>
<dbReference type="VEuPathDB" id="FungiDB:MAN_08905"/>
<dbReference type="SUPFAM" id="SSF54197">
    <property type="entry name" value="HIT-like"/>
    <property type="match status" value="1"/>
</dbReference>
<reference evidence="1 2" key="1">
    <citation type="journal article" date="2014" name="Proc. Natl. Acad. Sci. U.S.A.">
        <title>Trajectory and genomic determinants of fungal-pathogen speciation and host adaptation.</title>
        <authorList>
            <person name="Hu X."/>
            <person name="Xiao G."/>
            <person name="Zheng P."/>
            <person name="Shang Y."/>
            <person name="Su Y."/>
            <person name="Zhang X."/>
            <person name="Liu X."/>
            <person name="Zhan S."/>
            <person name="St Leger R.J."/>
            <person name="Wang C."/>
        </authorList>
    </citation>
    <scope>NUCLEOTIDE SEQUENCE [LARGE SCALE GENOMIC DNA]</scope>
    <source>
        <strain evidence="1 2">ARSEF 549</strain>
    </source>
</reference>
<dbReference type="OrthoDB" id="1915375at2759"/>
<name>A0A0B4F752_METAF</name>
<proteinExistence type="predicted"/>
<keyword evidence="2" id="KW-1185">Reference proteome</keyword>
<dbReference type="AlphaFoldDB" id="A0A0B4F752"/>